<feature type="transmembrane region" description="Helical" evidence="1">
    <location>
        <begin position="37"/>
        <end position="59"/>
    </location>
</feature>
<dbReference type="OrthoDB" id="9813621at2"/>
<dbReference type="RefSeq" id="WP_053953253.1">
    <property type="nucleotide sequence ID" value="NZ_FNCB01000003.1"/>
</dbReference>
<feature type="transmembrane region" description="Helical" evidence="1">
    <location>
        <begin position="12"/>
        <end position="31"/>
    </location>
</feature>
<sequence>MRETLQQKTAFAWVLLITCCLLFIPLVAMQFSNEVRWALADFVIMGALLLVVGSSLILLARKLSKKQFQLAAIVVLLGFIYVWVELAVGVFFSLGS</sequence>
<keyword evidence="3" id="KW-1185">Reference proteome</keyword>
<name>A0A837NA04_9GAMM</name>
<feature type="transmembrane region" description="Helical" evidence="1">
    <location>
        <begin position="71"/>
        <end position="94"/>
    </location>
</feature>
<keyword evidence="1" id="KW-0472">Membrane</keyword>
<evidence type="ECO:0000256" key="1">
    <source>
        <dbReference type="SAM" id="Phobius"/>
    </source>
</evidence>
<keyword evidence="1" id="KW-0812">Transmembrane</keyword>
<organism evidence="2 3">
    <name type="scientific">Idiomarina zobellii</name>
    <dbReference type="NCBI Taxonomy" id="86103"/>
    <lineage>
        <taxon>Bacteria</taxon>
        <taxon>Pseudomonadati</taxon>
        <taxon>Pseudomonadota</taxon>
        <taxon>Gammaproteobacteria</taxon>
        <taxon>Alteromonadales</taxon>
        <taxon>Idiomarinaceae</taxon>
        <taxon>Idiomarina</taxon>
    </lineage>
</organism>
<comment type="caution">
    <text evidence="2">The sequence shown here is derived from an EMBL/GenBank/DDBJ whole genome shotgun (WGS) entry which is preliminary data.</text>
</comment>
<reference evidence="2 3" key="1">
    <citation type="submission" date="2015-08" db="EMBL/GenBank/DDBJ databases">
        <title>Genome sequencing and assembly of the deep-sea bacterium Idiomarina zobellii.</title>
        <authorList>
            <person name="Mithoefer S.D."/>
            <person name="Rheaume B.A."/>
            <person name="MacLea K.S."/>
        </authorList>
    </citation>
    <scope>NUCLEOTIDE SEQUENCE [LARGE SCALE GENOMIC DNA]</scope>
    <source>
        <strain evidence="2 3">KMM 231</strain>
    </source>
</reference>
<evidence type="ECO:0000313" key="2">
    <source>
        <dbReference type="EMBL" id="KPD24412.1"/>
    </source>
</evidence>
<gene>
    <name evidence="2" type="ORF">AFK76_04760</name>
</gene>
<protein>
    <submittedName>
        <fullName evidence="2">Uncharacterized protein</fullName>
    </submittedName>
</protein>
<dbReference type="AlphaFoldDB" id="A0A837NA04"/>
<keyword evidence="1" id="KW-1133">Transmembrane helix</keyword>
<accession>A0A837NA04</accession>
<evidence type="ECO:0000313" key="3">
    <source>
        <dbReference type="Proteomes" id="UP000053030"/>
    </source>
</evidence>
<dbReference type="Proteomes" id="UP000053030">
    <property type="component" value="Unassembled WGS sequence"/>
</dbReference>
<proteinExistence type="predicted"/>
<dbReference type="EMBL" id="LHSG01000003">
    <property type="protein sequence ID" value="KPD24412.1"/>
    <property type="molecule type" value="Genomic_DNA"/>
</dbReference>